<comment type="caution">
    <text evidence="1">The sequence shown here is derived from an EMBL/GenBank/DDBJ whole genome shotgun (WGS) entry which is preliminary data.</text>
</comment>
<keyword evidence="2" id="KW-1185">Reference proteome</keyword>
<protein>
    <submittedName>
        <fullName evidence="1">Uncharacterized protein</fullName>
    </submittedName>
</protein>
<dbReference type="AlphaFoldDB" id="A0A7Y4H832"/>
<gene>
    <name evidence="1" type="ORF">HCN50_19775</name>
</gene>
<dbReference type="Gene3D" id="1.10.606.10">
    <property type="entry name" value="Vanadium-containing Chloroperoxidase, domain 2"/>
    <property type="match status" value="1"/>
</dbReference>
<sequence length="47" mass="5330">MTSMALANCFILDWDAKFQYNYWRLITAIRNGDQDGNDANVTQAGCL</sequence>
<proteinExistence type="predicted"/>
<name>A0A7Y4H832_9BRAD</name>
<dbReference type="GO" id="GO:0004601">
    <property type="term" value="F:peroxidase activity"/>
    <property type="evidence" value="ECO:0007669"/>
    <property type="project" value="InterPro"/>
</dbReference>
<dbReference type="Proteomes" id="UP000528734">
    <property type="component" value="Unassembled WGS sequence"/>
</dbReference>
<dbReference type="InterPro" id="IPR016119">
    <property type="entry name" value="Br/Cl_peroxidase_C"/>
</dbReference>
<dbReference type="SUPFAM" id="SSF48317">
    <property type="entry name" value="Acid phosphatase/Vanadium-dependent haloperoxidase"/>
    <property type="match status" value="1"/>
</dbReference>
<dbReference type="RefSeq" id="WP_171711308.1">
    <property type="nucleotide sequence ID" value="NZ_JAAVLW010000005.1"/>
</dbReference>
<organism evidence="1 2">
    <name type="scientific">Bradyrhizobium archetypum</name>
    <dbReference type="NCBI Taxonomy" id="2721160"/>
    <lineage>
        <taxon>Bacteria</taxon>
        <taxon>Pseudomonadati</taxon>
        <taxon>Pseudomonadota</taxon>
        <taxon>Alphaproteobacteria</taxon>
        <taxon>Hyphomicrobiales</taxon>
        <taxon>Nitrobacteraceae</taxon>
        <taxon>Bradyrhizobium</taxon>
    </lineage>
</organism>
<accession>A0A7Y4H832</accession>
<reference evidence="1 2" key="1">
    <citation type="submission" date="2020-03" db="EMBL/GenBank/DDBJ databases">
        <title>Bradyrhizobium diversity isolated from nodules of Muelleranthus trifoliolatus.</title>
        <authorList>
            <person name="Klepa M."/>
            <person name="Helene L."/>
            <person name="Hungria M."/>
        </authorList>
    </citation>
    <scope>NUCLEOTIDE SEQUENCE [LARGE SCALE GENOMIC DNA]</scope>
    <source>
        <strain evidence="1 2">WSM 1744</strain>
    </source>
</reference>
<dbReference type="InterPro" id="IPR036938">
    <property type="entry name" value="PAP2/HPO_sf"/>
</dbReference>
<evidence type="ECO:0000313" key="2">
    <source>
        <dbReference type="Proteomes" id="UP000528734"/>
    </source>
</evidence>
<evidence type="ECO:0000313" key="1">
    <source>
        <dbReference type="EMBL" id="NOJ48462.1"/>
    </source>
</evidence>
<dbReference type="EMBL" id="JAAVLW010000005">
    <property type="protein sequence ID" value="NOJ48462.1"/>
    <property type="molecule type" value="Genomic_DNA"/>
</dbReference>